<dbReference type="PANTHER" id="PTHR42983">
    <property type="entry name" value="DINITROGENASE IRON-MOLYBDENUM COFACTOR PROTEIN-RELATED"/>
    <property type="match status" value="1"/>
</dbReference>
<dbReference type="PANTHER" id="PTHR42983:SF1">
    <property type="entry name" value="IRON-MOLYBDENUM PROTEIN"/>
    <property type="match status" value="1"/>
</dbReference>
<feature type="compositionally biased region" description="Gly residues" evidence="1">
    <location>
        <begin position="120"/>
        <end position="137"/>
    </location>
</feature>
<dbReference type="AlphaFoldDB" id="A0A1F2WMG6"/>
<feature type="domain" description="Dinitrogenase iron-molybdenum cofactor biosynthesis" evidence="2">
    <location>
        <begin position="13"/>
        <end position="101"/>
    </location>
</feature>
<dbReference type="Proteomes" id="UP000177876">
    <property type="component" value="Unassembled WGS sequence"/>
</dbReference>
<proteinExistence type="predicted"/>
<name>A0A1F2WMG6_9ACTN</name>
<dbReference type="STRING" id="1797197.A2Y75_12230"/>
<sequence>MKIAISSTGPNLQSTVDPRFGRCQYLVFYDSESESWEAEPNPNISASGGAGIRTAQGVVDKGAEAVITGNIGPNAMQVLAGQVRVYAGFNGTIEEAMQALKTGSLASSSSATVAEKTGMPGTGFSGPTGGGGGGRGGGRGRGRW</sequence>
<dbReference type="EMBL" id="MELK01000028">
    <property type="protein sequence ID" value="OFW58045.1"/>
    <property type="molecule type" value="Genomic_DNA"/>
</dbReference>
<gene>
    <name evidence="3" type="ORF">A2Y75_12230</name>
</gene>
<dbReference type="Gene3D" id="3.30.420.130">
    <property type="entry name" value="Dinitrogenase iron-molybdenum cofactor biosynthesis domain"/>
    <property type="match status" value="1"/>
</dbReference>
<dbReference type="Pfam" id="PF02579">
    <property type="entry name" value="Nitro_FeMo-Co"/>
    <property type="match status" value="1"/>
</dbReference>
<organism evidence="3 4">
    <name type="scientific">Candidatus Solincola sediminis</name>
    <dbReference type="NCBI Taxonomy" id="1797199"/>
    <lineage>
        <taxon>Bacteria</taxon>
        <taxon>Bacillati</taxon>
        <taxon>Actinomycetota</taxon>
        <taxon>Candidatus Geothermincolia</taxon>
        <taxon>Candidatus Geothermincolales</taxon>
        <taxon>Candidatus Geothermincolaceae</taxon>
        <taxon>Candidatus Solincola</taxon>
    </lineage>
</organism>
<accession>A0A1F2WMG6</accession>
<dbReference type="InterPro" id="IPR036105">
    <property type="entry name" value="DiNase_FeMo-co_biosyn_sf"/>
</dbReference>
<dbReference type="SUPFAM" id="SSF53146">
    <property type="entry name" value="Nitrogenase accessory factor-like"/>
    <property type="match status" value="1"/>
</dbReference>
<protein>
    <recommendedName>
        <fullName evidence="2">Dinitrogenase iron-molybdenum cofactor biosynthesis domain-containing protein</fullName>
    </recommendedName>
</protein>
<dbReference type="InterPro" id="IPR003731">
    <property type="entry name" value="Di-Nase_FeMo-co_biosynth"/>
</dbReference>
<feature type="region of interest" description="Disordered" evidence="1">
    <location>
        <begin position="111"/>
        <end position="144"/>
    </location>
</feature>
<evidence type="ECO:0000313" key="3">
    <source>
        <dbReference type="EMBL" id="OFW58045.1"/>
    </source>
</evidence>
<dbReference type="InterPro" id="IPR033913">
    <property type="entry name" value="MTH1175_dom"/>
</dbReference>
<evidence type="ECO:0000259" key="2">
    <source>
        <dbReference type="Pfam" id="PF02579"/>
    </source>
</evidence>
<reference evidence="3 4" key="1">
    <citation type="journal article" date="2016" name="Nat. Commun.">
        <title>Thousands of microbial genomes shed light on interconnected biogeochemical processes in an aquifer system.</title>
        <authorList>
            <person name="Anantharaman K."/>
            <person name="Brown C.T."/>
            <person name="Hug L.A."/>
            <person name="Sharon I."/>
            <person name="Castelle C.J."/>
            <person name="Probst A.J."/>
            <person name="Thomas B.C."/>
            <person name="Singh A."/>
            <person name="Wilkins M.J."/>
            <person name="Karaoz U."/>
            <person name="Brodie E.L."/>
            <person name="Williams K.H."/>
            <person name="Hubbard S.S."/>
            <person name="Banfield J.F."/>
        </authorList>
    </citation>
    <scope>NUCLEOTIDE SEQUENCE [LARGE SCALE GENOMIC DNA]</scope>
</reference>
<evidence type="ECO:0000256" key="1">
    <source>
        <dbReference type="SAM" id="MobiDB-lite"/>
    </source>
</evidence>
<dbReference type="CDD" id="cd00851">
    <property type="entry name" value="MTH1175"/>
    <property type="match status" value="1"/>
</dbReference>
<comment type="caution">
    <text evidence="3">The sequence shown here is derived from an EMBL/GenBank/DDBJ whole genome shotgun (WGS) entry which is preliminary data.</text>
</comment>
<evidence type="ECO:0000313" key="4">
    <source>
        <dbReference type="Proteomes" id="UP000177876"/>
    </source>
</evidence>